<feature type="domain" description="ABC transmembrane type-1" evidence="9">
    <location>
        <begin position="75"/>
        <end position="278"/>
    </location>
</feature>
<evidence type="ECO:0000313" key="10">
    <source>
        <dbReference type="EMBL" id="MBM6920989.1"/>
    </source>
</evidence>
<dbReference type="CDD" id="cd06261">
    <property type="entry name" value="TM_PBP2"/>
    <property type="match status" value="1"/>
</dbReference>
<keyword evidence="4 8" id="KW-1003">Cell membrane</keyword>
<evidence type="ECO:0000256" key="4">
    <source>
        <dbReference type="ARBA" id="ARBA00022475"/>
    </source>
</evidence>
<dbReference type="Pfam" id="PF00528">
    <property type="entry name" value="BPD_transp_1"/>
    <property type="match status" value="1"/>
</dbReference>
<evidence type="ECO:0000256" key="7">
    <source>
        <dbReference type="ARBA" id="ARBA00023136"/>
    </source>
</evidence>
<comment type="subcellular location">
    <subcellularLocation>
        <location evidence="1 8">Cell membrane</location>
        <topology evidence="1 8">Multi-pass membrane protein</topology>
    </subcellularLocation>
</comment>
<comment type="caution">
    <text evidence="10">The sequence shown here is derived from an EMBL/GenBank/DDBJ whole genome shotgun (WGS) entry which is preliminary data.</text>
</comment>
<evidence type="ECO:0000259" key="9">
    <source>
        <dbReference type="PROSITE" id="PS50928"/>
    </source>
</evidence>
<dbReference type="InterPro" id="IPR005672">
    <property type="entry name" value="Phosphate_PstA"/>
</dbReference>
<dbReference type="SUPFAM" id="SSF161098">
    <property type="entry name" value="MetI-like"/>
    <property type="match status" value="1"/>
</dbReference>
<feature type="transmembrane region" description="Helical" evidence="8">
    <location>
        <begin position="192"/>
        <end position="216"/>
    </location>
</feature>
<dbReference type="RefSeq" id="WP_204446498.1">
    <property type="nucleotide sequence ID" value="NZ_JACJKY010000010.1"/>
</dbReference>
<dbReference type="InterPro" id="IPR035906">
    <property type="entry name" value="MetI-like_sf"/>
</dbReference>
<gene>
    <name evidence="10" type="primary">pstA</name>
    <name evidence="10" type="ORF">H6A12_07470</name>
</gene>
<evidence type="ECO:0000256" key="3">
    <source>
        <dbReference type="ARBA" id="ARBA00022448"/>
    </source>
</evidence>
<feature type="transmembrane region" description="Helical" evidence="8">
    <location>
        <begin position="113"/>
        <end position="137"/>
    </location>
</feature>
<dbReference type="Gene3D" id="1.10.3720.10">
    <property type="entry name" value="MetI-like"/>
    <property type="match status" value="1"/>
</dbReference>
<dbReference type="PANTHER" id="PTHR43470:SF3">
    <property type="entry name" value="PHOSPHATE TRANSPORT SYSTEM PERMEASE PROTEIN PSTA-RELATED"/>
    <property type="match status" value="1"/>
</dbReference>
<dbReference type="Proteomes" id="UP000774750">
    <property type="component" value="Unassembled WGS sequence"/>
</dbReference>
<dbReference type="AlphaFoldDB" id="A0A938X990"/>
<dbReference type="GO" id="GO:0005886">
    <property type="term" value="C:plasma membrane"/>
    <property type="evidence" value="ECO:0007669"/>
    <property type="project" value="UniProtKB-SubCell"/>
</dbReference>
<dbReference type="EMBL" id="JACJKY010000010">
    <property type="protein sequence ID" value="MBM6920989.1"/>
    <property type="molecule type" value="Genomic_DNA"/>
</dbReference>
<feature type="transmembrane region" description="Helical" evidence="8">
    <location>
        <begin position="74"/>
        <end position="101"/>
    </location>
</feature>
<feature type="transmembrane region" description="Helical" evidence="8">
    <location>
        <begin position="21"/>
        <end position="49"/>
    </location>
</feature>
<keyword evidence="6 8" id="KW-1133">Transmembrane helix</keyword>
<dbReference type="PROSITE" id="PS50928">
    <property type="entry name" value="ABC_TM1"/>
    <property type="match status" value="1"/>
</dbReference>
<dbReference type="InterPro" id="IPR000515">
    <property type="entry name" value="MetI-like"/>
</dbReference>
<dbReference type="GO" id="GO:0005315">
    <property type="term" value="F:phosphate transmembrane transporter activity"/>
    <property type="evidence" value="ECO:0007669"/>
    <property type="project" value="InterPro"/>
</dbReference>
<sequence>MKQQQKRSLKAQLLSYKRHPGSFIVFLLLCLATLLTAGTFILLLAHIILNGIPNLSLDLFSFEYTSDNASMMPAIINTLSVTLLSLVVAVPVGIFSAIYLTEYARRGNKFVSVVRVTAETLSGIPSIVYGLFGYLMFNIWMGVGYSLISGVLTMAIMILPLIMRTTEEAILAVPDLYREGSFGLGAGRLRTVFSVVLPAAIPGILAGVILGIGRIVGETAALMFTAGTATEIATSVGDSGRTLSVHMYMLLNEGLHMNEAHATAVVLLVLVVGINALSAFVAKRIGKRGMA</sequence>
<evidence type="ECO:0000313" key="11">
    <source>
        <dbReference type="Proteomes" id="UP000774750"/>
    </source>
</evidence>
<comment type="similarity">
    <text evidence="2 8">Belongs to the binding-protein-dependent transport system permease family. CysTW subfamily.</text>
</comment>
<keyword evidence="5 8" id="KW-0812">Transmembrane</keyword>
<evidence type="ECO:0000256" key="2">
    <source>
        <dbReference type="ARBA" id="ARBA00007069"/>
    </source>
</evidence>
<keyword evidence="3" id="KW-0813">Transport</keyword>
<dbReference type="GO" id="GO:0035435">
    <property type="term" value="P:phosphate ion transmembrane transport"/>
    <property type="evidence" value="ECO:0007669"/>
    <property type="project" value="InterPro"/>
</dbReference>
<protein>
    <recommendedName>
        <fullName evidence="8">Phosphate transport system permease protein PstA</fullName>
    </recommendedName>
</protein>
<feature type="transmembrane region" description="Helical" evidence="8">
    <location>
        <begin position="260"/>
        <end position="282"/>
    </location>
</feature>
<organism evidence="10 11">
    <name type="scientific">Merdimmobilis hominis</name>
    <dbReference type="NCBI Taxonomy" id="2897707"/>
    <lineage>
        <taxon>Bacteria</taxon>
        <taxon>Bacillati</taxon>
        <taxon>Bacillota</taxon>
        <taxon>Clostridia</taxon>
        <taxon>Eubacteriales</taxon>
        <taxon>Oscillospiraceae</taxon>
        <taxon>Merdimmobilis</taxon>
    </lineage>
</organism>
<name>A0A938X990_9FIRM</name>
<keyword evidence="7 8" id="KW-0472">Membrane</keyword>
<dbReference type="NCBIfam" id="TIGR00974">
    <property type="entry name" value="3a0107s02c"/>
    <property type="match status" value="1"/>
</dbReference>
<accession>A0A938X990</accession>
<evidence type="ECO:0000256" key="5">
    <source>
        <dbReference type="ARBA" id="ARBA00022692"/>
    </source>
</evidence>
<evidence type="ECO:0000256" key="1">
    <source>
        <dbReference type="ARBA" id="ARBA00004651"/>
    </source>
</evidence>
<dbReference type="PANTHER" id="PTHR43470">
    <property type="entry name" value="PHOSPHATE TRANSPORT SYSTEM PERMEASE PROTEIN PSTA-RELATED"/>
    <property type="match status" value="1"/>
</dbReference>
<proteinExistence type="inferred from homology"/>
<evidence type="ECO:0000256" key="8">
    <source>
        <dbReference type="RuleBase" id="RU363043"/>
    </source>
</evidence>
<evidence type="ECO:0000256" key="6">
    <source>
        <dbReference type="ARBA" id="ARBA00022989"/>
    </source>
</evidence>
<reference evidence="10" key="1">
    <citation type="submission" date="2020-08" db="EMBL/GenBank/DDBJ databases">
        <authorList>
            <person name="Cejkova D."/>
            <person name="Kubasova T."/>
            <person name="Jahodarova E."/>
            <person name="Rychlik I."/>
        </authorList>
    </citation>
    <scope>NUCLEOTIDE SEQUENCE</scope>
    <source>
        <strain evidence="10">An559</strain>
    </source>
</reference>
<reference evidence="10" key="2">
    <citation type="journal article" date="2021" name="Sci. Rep.">
        <title>The distribution of antibiotic resistance genes in chicken gut microbiota commensals.</title>
        <authorList>
            <person name="Juricova H."/>
            <person name="Matiasovicova J."/>
            <person name="Kubasova T."/>
            <person name="Cejkova D."/>
            <person name="Rychlik I."/>
        </authorList>
    </citation>
    <scope>NUCLEOTIDE SEQUENCE</scope>
    <source>
        <strain evidence="10">An559</strain>
    </source>
</reference>
<feature type="transmembrane region" description="Helical" evidence="8">
    <location>
        <begin position="143"/>
        <end position="162"/>
    </location>
</feature>
<keyword evidence="11" id="KW-1185">Reference proteome</keyword>